<dbReference type="Proteomes" id="UP000807469">
    <property type="component" value="Unassembled WGS sequence"/>
</dbReference>
<keyword evidence="3" id="KW-1185">Reference proteome</keyword>
<sequence length="203" mass="20618">MPFLSKKHDNNNRGTADIDKTFGVADAGGHHQTQPTTLGAGDVNTLGQMHGSGPGANYNNDNNFTGTGQHGASQPLTRDDPYAATDIGSGHLGGASGIPPAGAIDHGTSQTRSSSHGSGGRLAGKIESAIGTMLGSDALKAKGLQKENEANSIKLQGRELAEAERLEREALMRRERAVAHGADPANSTLGAGNPAVGSGHGLV</sequence>
<protein>
    <submittedName>
        <fullName evidence="2">Uncharacterized protein</fullName>
    </submittedName>
</protein>
<feature type="compositionally biased region" description="Polar residues" evidence="1">
    <location>
        <begin position="57"/>
        <end position="76"/>
    </location>
</feature>
<dbReference type="AlphaFoldDB" id="A0A9P5Z0B3"/>
<accession>A0A9P5Z0B3</accession>
<dbReference type="OrthoDB" id="2590620at2759"/>
<feature type="region of interest" description="Disordered" evidence="1">
    <location>
        <begin position="180"/>
        <end position="203"/>
    </location>
</feature>
<organism evidence="2 3">
    <name type="scientific">Pholiota conissans</name>
    <dbReference type="NCBI Taxonomy" id="109636"/>
    <lineage>
        <taxon>Eukaryota</taxon>
        <taxon>Fungi</taxon>
        <taxon>Dikarya</taxon>
        <taxon>Basidiomycota</taxon>
        <taxon>Agaricomycotina</taxon>
        <taxon>Agaricomycetes</taxon>
        <taxon>Agaricomycetidae</taxon>
        <taxon>Agaricales</taxon>
        <taxon>Agaricineae</taxon>
        <taxon>Strophariaceae</taxon>
        <taxon>Pholiota</taxon>
    </lineage>
</organism>
<feature type="compositionally biased region" description="Polar residues" evidence="1">
    <location>
        <begin position="107"/>
        <end position="116"/>
    </location>
</feature>
<reference evidence="2" key="1">
    <citation type="submission" date="2020-11" db="EMBL/GenBank/DDBJ databases">
        <authorList>
            <consortium name="DOE Joint Genome Institute"/>
            <person name="Ahrendt S."/>
            <person name="Riley R."/>
            <person name="Andreopoulos W."/>
            <person name="Labutti K."/>
            <person name="Pangilinan J."/>
            <person name="Ruiz-Duenas F.J."/>
            <person name="Barrasa J.M."/>
            <person name="Sanchez-Garcia M."/>
            <person name="Camarero S."/>
            <person name="Miyauchi S."/>
            <person name="Serrano A."/>
            <person name="Linde D."/>
            <person name="Babiker R."/>
            <person name="Drula E."/>
            <person name="Ayuso-Fernandez I."/>
            <person name="Pacheco R."/>
            <person name="Padilla G."/>
            <person name="Ferreira P."/>
            <person name="Barriuso J."/>
            <person name="Kellner H."/>
            <person name="Castanera R."/>
            <person name="Alfaro M."/>
            <person name="Ramirez L."/>
            <person name="Pisabarro A.G."/>
            <person name="Kuo A."/>
            <person name="Tritt A."/>
            <person name="Lipzen A."/>
            <person name="He G."/>
            <person name="Yan M."/>
            <person name="Ng V."/>
            <person name="Cullen D."/>
            <person name="Martin F."/>
            <person name="Rosso M.-N."/>
            <person name="Henrissat B."/>
            <person name="Hibbett D."/>
            <person name="Martinez A.T."/>
            <person name="Grigoriev I.V."/>
        </authorList>
    </citation>
    <scope>NUCLEOTIDE SEQUENCE</scope>
    <source>
        <strain evidence="2">CIRM-BRFM 674</strain>
    </source>
</reference>
<evidence type="ECO:0000313" key="2">
    <source>
        <dbReference type="EMBL" id="KAF9477960.1"/>
    </source>
</evidence>
<name>A0A9P5Z0B3_9AGAR</name>
<feature type="region of interest" description="Disordered" evidence="1">
    <location>
        <begin position="1"/>
        <end position="123"/>
    </location>
</feature>
<proteinExistence type="predicted"/>
<dbReference type="EMBL" id="MU155246">
    <property type="protein sequence ID" value="KAF9477960.1"/>
    <property type="molecule type" value="Genomic_DNA"/>
</dbReference>
<evidence type="ECO:0000256" key="1">
    <source>
        <dbReference type="SAM" id="MobiDB-lite"/>
    </source>
</evidence>
<comment type="caution">
    <text evidence="2">The sequence shown here is derived from an EMBL/GenBank/DDBJ whole genome shotgun (WGS) entry which is preliminary data.</text>
</comment>
<evidence type="ECO:0000313" key="3">
    <source>
        <dbReference type="Proteomes" id="UP000807469"/>
    </source>
</evidence>
<gene>
    <name evidence="2" type="ORF">BDN70DRAFT_922252</name>
</gene>
<feature type="compositionally biased region" description="Basic and acidic residues" evidence="1">
    <location>
        <begin position="1"/>
        <end position="20"/>
    </location>
</feature>